<dbReference type="Proteomes" id="UP000481153">
    <property type="component" value="Unassembled WGS sequence"/>
</dbReference>
<name>A0A6G0WLR9_9STRA</name>
<feature type="repeat" description="RCC1" evidence="2">
    <location>
        <begin position="306"/>
        <end position="359"/>
    </location>
</feature>
<dbReference type="PRINTS" id="PR00633">
    <property type="entry name" value="RCCNDNSATION"/>
</dbReference>
<reference evidence="4 5" key="1">
    <citation type="submission" date="2019-07" db="EMBL/GenBank/DDBJ databases">
        <title>Genomics analysis of Aphanomyces spp. identifies a new class of oomycete effector associated with host adaptation.</title>
        <authorList>
            <person name="Gaulin E."/>
        </authorList>
    </citation>
    <scope>NUCLEOTIDE SEQUENCE [LARGE SCALE GENOMIC DNA]</scope>
    <source>
        <strain evidence="4 5">ATCC 201684</strain>
    </source>
</reference>
<feature type="repeat" description="RCC1" evidence="2">
    <location>
        <begin position="104"/>
        <end position="145"/>
    </location>
</feature>
<dbReference type="Gene3D" id="2.130.10.30">
    <property type="entry name" value="Regulator of chromosome condensation 1/beta-lactamase-inhibitor protein II"/>
    <property type="match status" value="2"/>
</dbReference>
<dbReference type="InterPro" id="IPR009091">
    <property type="entry name" value="RCC1/BLIP-II"/>
</dbReference>
<evidence type="ECO:0000313" key="5">
    <source>
        <dbReference type="Proteomes" id="UP000481153"/>
    </source>
</evidence>
<feature type="repeat" description="RCC1" evidence="2">
    <location>
        <begin position="146"/>
        <end position="196"/>
    </location>
</feature>
<evidence type="ECO:0000256" key="1">
    <source>
        <dbReference type="ARBA" id="ARBA00022737"/>
    </source>
</evidence>
<dbReference type="VEuPathDB" id="FungiDB:AeMF1_003483"/>
<dbReference type="Pfam" id="PF25390">
    <property type="entry name" value="WD40_RLD"/>
    <property type="match status" value="1"/>
</dbReference>
<keyword evidence="1" id="KW-0677">Repeat</keyword>
<feature type="repeat" description="RCC1" evidence="2">
    <location>
        <begin position="197"/>
        <end position="254"/>
    </location>
</feature>
<comment type="caution">
    <text evidence="4">The sequence shown here is derived from an EMBL/GenBank/DDBJ whole genome shotgun (WGS) entry which is preliminary data.</text>
</comment>
<evidence type="ECO:0000259" key="3">
    <source>
        <dbReference type="Pfam" id="PF25390"/>
    </source>
</evidence>
<dbReference type="InterPro" id="IPR058923">
    <property type="entry name" value="RCC1-like_dom"/>
</dbReference>
<dbReference type="PANTHER" id="PTHR45622">
    <property type="entry name" value="UBIQUITIN-PROTEIN LIGASE E3A-RELATED"/>
    <property type="match status" value="1"/>
</dbReference>
<proteinExistence type="predicted"/>
<dbReference type="InterPro" id="IPR000408">
    <property type="entry name" value="Reg_chr_condens"/>
</dbReference>
<gene>
    <name evidence="4" type="ORF">Ae201684_013884</name>
</gene>
<dbReference type="AlphaFoldDB" id="A0A6G0WLR9"/>
<dbReference type="PROSITE" id="PS50012">
    <property type="entry name" value="RCC1_3"/>
    <property type="match status" value="6"/>
</dbReference>
<feature type="domain" description="RCC1-like" evidence="3">
    <location>
        <begin position="7"/>
        <end position="346"/>
    </location>
</feature>
<evidence type="ECO:0000313" key="4">
    <source>
        <dbReference type="EMBL" id="KAF0728233.1"/>
    </source>
</evidence>
<dbReference type="PANTHER" id="PTHR45622:SF58">
    <property type="entry name" value="REGULATOR OF CHROMOSOME CONDENSATION DOMAIN-CONTAINING PROTEIN"/>
    <property type="match status" value="1"/>
</dbReference>
<organism evidence="4 5">
    <name type="scientific">Aphanomyces euteiches</name>
    <dbReference type="NCBI Taxonomy" id="100861"/>
    <lineage>
        <taxon>Eukaryota</taxon>
        <taxon>Sar</taxon>
        <taxon>Stramenopiles</taxon>
        <taxon>Oomycota</taxon>
        <taxon>Saprolegniomycetes</taxon>
        <taxon>Saprolegniales</taxon>
        <taxon>Verrucalvaceae</taxon>
        <taxon>Aphanomyces</taxon>
    </lineage>
</organism>
<keyword evidence="5" id="KW-1185">Reference proteome</keyword>
<feature type="repeat" description="RCC1" evidence="2">
    <location>
        <begin position="255"/>
        <end position="305"/>
    </location>
</feature>
<dbReference type="SUPFAM" id="SSF50985">
    <property type="entry name" value="RCC1/BLIP-II"/>
    <property type="match status" value="1"/>
</dbReference>
<dbReference type="InterPro" id="IPR051709">
    <property type="entry name" value="Ub-ligase/GTPase-reg"/>
</dbReference>
<dbReference type="PROSITE" id="PS00626">
    <property type="entry name" value="RCC1_2"/>
    <property type="match status" value="1"/>
</dbReference>
<sequence>MTMTRVVYAWGSGGAGQLGTRTDLDYSAAFDQIIPGGCHTAGRTSRGELYTWGDGTHGQLGDGSNASVQLEPQIVRNIPQVERASCGWWHTVVVAKSDDSHRSSQVLAWGHGHESKPALLLTLPPSIHVTSIACGWKHSLLATQDGQVYSWGRGRHGELALGSSVKDAKVPTLVESAPPTKIVFCGWQHSVFLDTSGQVWACGSNKHGQLGQSTSGNSFTLERVVFPQDNERAAVVSVRSMSVGWHHAVCIAEDGSVHAWGKGDLGQLGLGEFASESIPRKANSLLEQVVQVACGSEHTLLVSASGQVYSCGWGEHGNLGHNHTSNLNRPTRIDFFETHAIKINFCLAAGATSFAISTAAS</sequence>
<accession>A0A6G0WLR9</accession>
<protein>
    <recommendedName>
        <fullName evidence="3">RCC1-like domain-containing protein</fullName>
    </recommendedName>
</protein>
<dbReference type="GO" id="GO:0005737">
    <property type="term" value="C:cytoplasm"/>
    <property type="evidence" value="ECO:0007669"/>
    <property type="project" value="TreeGrafter"/>
</dbReference>
<evidence type="ECO:0000256" key="2">
    <source>
        <dbReference type="PROSITE-ProRule" id="PRU00235"/>
    </source>
</evidence>
<feature type="repeat" description="RCC1" evidence="2">
    <location>
        <begin position="47"/>
        <end position="97"/>
    </location>
</feature>
<dbReference type="EMBL" id="VJMJ01000180">
    <property type="protein sequence ID" value="KAF0728233.1"/>
    <property type="molecule type" value="Genomic_DNA"/>
</dbReference>